<organism evidence="1">
    <name type="scientific">marine sediment metagenome</name>
    <dbReference type="NCBI Taxonomy" id="412755"/>
    <lineage>
        <taxon>unclassified sequences</taxon>
        <taxon>metagenomes</taxon>
        <taxon>ecological metagenomes</taxon>
    </lineage>
</organism>
<sequence>MIALPTFEPTALDKTYQQFDDVLAFNEKEKRLTGEIGLFLNSLNLLDAKKLSNSVQTLSRGGINEVFREGISQWDRRLSHSTDERFNYLSPSLGLASDSNDNDREKLLLSISTTPYAYDIKPLSLLSQIDRNVVVRCIAEIRSIFLYNPNVTDLIDFAGYRVEIYEYLDDFLPKKIKTAGTDAIEQYLEENQDKLEFYSLDEMEEVVEGYCEFKKPFPKWVAELDKGIGKDDPFKALSRLKRLRGKSHHKEVVEFLNKTINSISEYLKNFPDIKSWSDYLSLSYVLNTGVETDDPPVDMGYMLAWVDNGFWWDIQSDVFNNMMEAGETPTFYGWVYGEHSGASILTAERIYRGAALFTDMALMTESFEQNLPDSKCVDNES</sequence>
<name>A0A0F9TMI7_9ZZZZ</name>
<comment type="caution">
    <text evidence="1">The sequence shown here is derived from an EMBL/GenBank/DDBJ whole genome shotgun (WGS) entry which is preliminary data.</text>
</comment>
<dbReference type="AlphaFoldDB" id="A0A0F9TMI7"/>
<protein>
    <submittedName>
        <fullName evidence="1">Uncharacterized protein</fullName>
    </submittedName>
</protein>
<dbReference type="EMBL" id="LAZR01000230">
    <property type="protein sequence ID" value="KKN80474.1"/>
    <property type="molecule type" value="Genomic_DNA"/>
</dbReference>
<evidence type="ECO:0000313" key="1">
    <source>
        <dbReference type="EMBL" id="KKN80474.1"/>
    </source>
</evidence>
<gene>
    <name evidence="1" type="ORF">LCGC14_0329190</name>
</gene>
<reference evidence="1" key="1">
    <citation type="journal article" date="2015" name="Nature">
        <title>Complex archaea that bridge the gap between prokaryotes and eukaryotes.</title>
        <authorList>
            <person name="Spang A."/>
            <person name="Saw J.H."/>
            <person name="Jorgensen S.L."/>
            <person name="Zaremba-Niedzwiedzka K."/>
            <person name="Martijn J."/>
            <person name="Lind A.E."/>
            <person name="van Eijk R."/>
            <person name="Schleper C."/>
            <person name="Guy L."/>
            <person name="Ettema T.J."/>
        </authorList>
    </citation>
    <scope>NUCLEOTIDE SEQUENCE</scope>
</reference>
<proteinExistence type="predicted"/>
<accession>A0A0F9TMI7</accession>